<accession>A0ABR4EKX0</accession>
<comment type="caution">
    <text evidence="3">The sequence shown here is derived from an EMBL/GenBank/DDBJ whole genome shotgun (WGS) entry which is preliminary data.</text>
</comment>
<dbReference type="Proteomes" id="UP001600888">
    <property type="component" value="Unassembled WGS sequence"/>
</dbReference>
<organism evidence="3 4">
    <name type="scientific">Diaporthe vaccinii</name>
    <dbReference type="NCBI Taxonomy" id="105482"/>
    <lineage>
        <taxon>Eukaryota</taxon>
        <taxon>Fungi</taxon>
        <taxon>Dikarya</taxon>
        <taxon>Ascomycota</taxon>
        <taxon>Pezizomycotina</taxon>
        <taxon>Sordariomycetes</taxon>
        <taxon>Sordariomycetidae</taxon>
        <taxon>Diaporthales</taxon>
        <taxon>Diaporthaceae</taxon>
        <taxon>Diaporthe</taxon>
        <taxon>Diaporthe eres species complex</taxon>
    </lineage>
</organism>
<sequence>MVALKAAAAVTLLFALQGALAVSPADSYGPSKVRSAKHEQRQAAAKPPVLQAQPSQIPDPTLAAGNGNGKNQQFITGQCTDSTDCGAQQSDLTKVCCASVVDQASGKTVGTCSGSAVGNAAPKLGCGFGDGKANSGAGAAAATPAGGAQSGGAATNAAAGSASSGAASGGNAGAAAASGGSCPPTSTNDSLGPGNVGVPGKQFVTGQCTSDGNCASNCCVLGGGSDKSIAVCRNEPALKPTEKCGFTCTA</sequence>
<feature type="region of interest" description="Disordered" evidence="1">
    <location>
        <begin position="25"/>
        <end position="69"/>
    </location>
</feature>
<gene>
    <name evidence="3" type="ORF">FJTKL_10191</name>
</gene>
<dbReference type="EMBL" id="JBAWTH010000045">
    <property type="protein sequence ID" value="KAL2283085.1"/>
    <property type="molecule type" value="Genomic_DNA"/>
</dbReference>
<name>A0ABR4EKX0_9PEZI</name>
<evidence type="ECO:0000313" key="4">
    <source>
        <dbReference type="Proteomes" id="UP001600888"/>
    </source>
</evidence>
<evidence type="ECO:0000256" key="1">
    <source>
        <dbReference type="SAM" id="MobiDB-lite"/>
    </source>
</evidence>
<proteinExistence type="predicted"/>
<keyword evidence="2" id="KW-0732">Signal</keyword>
<reference evidence="3 4" key="1">
    <citation type="submission" date="2024-03" db="EMBL/GenBank/DDBJ databases">
        <title>A high-quality draft genome sequence of Diaporthe vaccinii, a causative agent of upright dieback and viscid rot disease in cranberry plants.</title>
        <authorList>
            <person name="Sarrasin M."/>
            <person name="Lang B.F."/>
            <person name="Burger G."/>
        </authorList>
    </citation>
    <scope>NUCLEOTIDE SEQUENCE [LARGE SCALE GENOMIC DNA]</scope>
    <source>
        <strain evidence="3 4">IS7</strain>
    </source>
</reference>
<evidence type="ECO:0008006" key="5">
    <source>
        <dbReference type="Google" id="ProtNLM"/>
    </source>
</evidence>
<protein>
    <recommendedName>
        <fullName evidence="5">Biotrophy-associated secreted protein 2</fullName>
    </recommendedName>
</protein>
<evidence type="ECO:0000313" key="3">
    <source>
        <dbReference type="EMBL" id="KAL2283085.1"/>
    </source>
</evidence>
<evidence type="ECO:0000256" key="2">
    <source>
        <dbReference type="SAM" id="SignalP"/>
    </source>
</evidence>
<feature type="signal peptide" evidence="2">
    <location>
        <begin position="1"/>
        <end position="21"/>
    </location>
</feature>
<keyword evidence="4" id="KW-1185">Reference proteome</keyword>
<feature type="chain" id="PRO_5047522935" description="Biotrophy-associated secreted protein 2" evidence="2">
    <location>
        <begin position="22"/>
        <end position="250"/>
    </location>
</feature>